<proteinExistence type="predicted"/>
<reference evidence="1 2" key="1">
    <citation type="submission" date="2019-05" db="EMBL/GenBank/DDBJ databases">
        <title>We sequenced the genome of Paenibacillus hemerocallicola KCTC 33185 for further insight into its adaptation and study the phylogeny of Paenibacillus.</title>
        <authorList>
            <person name="Narsing Rao M.P."/>
        </authorList>
    </citation>
    <scope>NUCLEOTIDE SEQUENCE [LARGE SCALE GENOMIC DNA]</scope>
    <source>
        <strain evidence="1 2">KCTC 33185</strain>
    </source>
</reference>
<keyword evidence="2" id="KW-1185">Reference proteome</keyword>
<organism evidence="1 2">
    <name type="scientific">Paenibacillus hemerocallicola</name>
    <dbReference type="NCBI Taxonomy" id="1172614"/>
    <lineage>
        <taxon>Bacteria</taxon>
        <taxon>Bacillati</taxon>
        <taxon>Bacillota</taxon>
        <taxon>Bacilli</taxon>
        <taxon>Bacillales</taxon>
        <taxon>Paenibacillaceae</taxon>
        <taxon>Paenibacillus</taxon>
    </lineage>
</organism>
<sequence length="76" mass="7835">MNNYIEVNGPVMGTTGNIALIETNNQAVFQAAIAASTVLNVLGRKDGPAMLSSHHLSKSVCANHCSVGGINLTIIA</sequence>
<comment type="caution">
    <text evidence="1">The sequence shown here is derived from an EMBL/GenBank/DDBJ whole genome shotgun (WGS) entry which is preliminary data.</text>
</comment>
<protein>
    <submittedName>
        <fullName evidence="1">Uncharacterized protein</fullName>
    </submittedName>
</protein>
<accession>A0A5C4T214</accession>
<evidence type="ECO:0000313" key="2">
    <source>
        <dbReference type="Proteomes" id="UP000307943"/>
    </source>
</evidence>
<gene>
    <name evidence="1" type="ORF">FE784_27155</name>
</gene>
<dbReference type="Proteomes" id="UP000307943">
    <property type="component" value="Unassembled WGS sequence"/>
</dbReference>
<dbReference type="EMBL" id="VDCQ01000048">
    <property type="protein sequence ID" value="TNJ63091.1"/>
    <property type="molecule type" value="Genomic_DNA"/>
</dbReference>
<dbReference type="AlphaFoldDB" id="A0A5C4T214"/>
<evidence type="ECO:0000313" key="1">
    <source>
        <dbReference type="EMBL" id="TNJ63091.1"/>
    </source>
</evidence>
<name>A0A5C4T214_9BACL</name>
<dbReference type="RefSeq" id="WP_139605397.1">
    <property type="nucleotide sequence ID" value="NZ_VDCQ01000048.1"/>
</dbReference>